<dbReference type="Pfam" id="PF00248">
    <property type="entry name" value="Aldo_ket_red"/>
    <property type="match status" value="1"/>
</dbReference>
<dbReference type="SUPFAM" id="SSF51430">
    <property type="entry name" value="NAD(P)-linked oxidoreductase"/>
    <property type="match status" value="1"/>
</dbReference>
<feature type="binding site" evidence="2">
    <location>
        <position position="114"/>
    </location>
    <ligand>
        <name>substrate</name>
    </ligand>
</feature>
<gene>
    <name evidence="5" type="ORF">CEJ42_22955</name>
</gene>
<evidence type="ECO:0000256" key="3">
    <source>
        <dbReference type="PIRSR" id="PIRSR000097-3"/>
    </source>
</evidence>
<dbReference type="Gene3D" id="3.20.20.100">
    <property type="entry name" value="NADP-dependent oxidoreductase domain"/>
    <property type="match status" value="1"/>
</dbReference>
<comment type="caution">
    <text evidence="5">The sequence shown here is derived from an EMBL/GenBank/DDBJ whole genome shotgun (WGS) entry which is preliminary data.</text>
</comment>
<feature type="domain" description="NADP-dependent oxidoreductase" evidence="4">
    <location>
        <begin position="18"/>
        <end position="267"/>
    </location>
</feature>
<feature type="site" description="Lowers pKa of active site Tyr" evidence="3">
    <location>
        <position position="81"/>
    </location>
</feature>
<protein>
    <submittedName>
        <fullName evidence="5">Oxidoreductase</fullName>
    </submittedName>
</protein>
<evidence type="ECO:0000259" key="4">
    <source>
        <dbReference type="Pfam" id="PF00248"/>
    </source>
</evidence>
<dbReference type="PANTHER" id="PTHR43638">
    <property type="entry name" value="OXIDOREDUCTASE, ALDO/KETO REDUCTASE FAMILY PROTEIN"/>
    <property type="match status" value="1"/>
</dbReference>
<feature type="active site" description="Proton donor" evidence="1">
    <location>
        <position position="56"/>
    </location>
</feature>
<organism evidence="5 6">
    <name type="scientific">Herbaspirillum robiniae</name>
    <dbReference type="NCBI Taxonomy" id="2014887"/>
    <lineage>
        <taxon>Bacteria</taxon>
        <taxon>Pseudomonadati</taxon>
        <taxon>Pseudomonadota</taxon>
        <taxon>Betaproteobacteria</taxon>
        <taxon>Burkholderiales</taxon>
        <taxon>Oxalobacteraceae</taxon>
        <taxon>Herbaspirillum</taxon>
    </lineage>
</organism>
<dbReference type="EMBL" id="NJGU01000017">
    <property type="protein sequence ID" value="OWY26623.1"/>
    <property type="molecule type" value="Genomic_DNA"/>
</dbReference>
<dbReference type="RefSeq" id="WP_088752675.1">
    <property type="nucleotide sequence ID" value="NZ_NJGU01000017.1"/>
</dbReference>
<reference evidence="5 6" key="1">
    <citation type="submission" date="2017-06" db="EMBL/GenBank/DDBJ databases">
        <title>Herbaspirillum phytohormonus sp. nov., isolated from the root nodule of Robinia pseudoacacia in lead-zinc mine.</title>
        <authorList>
            <person name="Fan M."/>
            <person name="Lin Y."/>
        </authorList>
    </citation>
    <scope>NUCLEOTIDE SEQUENCE [LARGE SCALE GENOMIC DNA]</scope>
    <source>
        <strain evidence="5 6">HZ10</strain>
    </source>
</reference>
<evidence type="ECO:0000256" key="1">
    <source>
        <dbReference type="PIRSR" id="PIRSR000097-1"/>
    </source>
</evidence>
<dbReference type="InterPro" id="IPR036812">
    <property type="entry name" value="NAD(P)_OxRdtase_dom_sf"/>
</dbReference>
<dbReference type="InterPro" id="IPR020471">
    <property type="entry name" value="AKR"/>
</dbReference>
<dbReference type="PANTHER" id="PTHR43638:SF3">
    <property type="entry name" value="ALDEHYDE REDUCTASE"/>
    <property type="match status" value="1"/>
</dbReference>
<name>A0A246WKE4_9BURK</name>
<evidence type="ECO:0000313" key="5">
    <source>
        <dbReference type="EMBL" id="OWY26623.1"/>
    </source>
</evidence>
<dbReference type="InterPro" id="IPR023210">
    <property type="entry name" value="NADP_OxRdtase_dom"/>
</dbReference>
<dbReference type="AlphaFoldDB" id="A0A246WKE4"/>
<evidence type="ECO:0000313" key="6">
    <source>
        <dbReference type="Proteomes" id="UP000197596"/>
    </source>
</evidence>
<dbReference type="GO" id="GO:0016491">
    <property type="term" value="F:oxidoreductase activity"/>
    <property type="evidence" value="ECO:0007669"/>
    <property type="project" value="InterPro"/>
</dbReference>
<dbReference type="PIRSF" id="PIRSF000097">
    <property type="entry name" value="AKR"/>
    <property type="match status" value="1"/>
</dbReference>
<proteinExistence type="predicted"/>
<sequence>MKAIPTIKLRNGDLIPALGQGTWNMGESPAQAAAEVRALQAGIELGMSLIDTAEMYADGGAEKVVGKAIAGRRDGLYLVSKVLPHNASRRGTIAACEASLKRLGTDYLDLYLLHWRGSHPLSATVEAMQTLAAQGKIRGWGVSNLDTDDIDELLEEENGDKCLSNQVLYNLSRRGIEYDLLPQSLERGVPVMAYSPIEQGRILNNAALAAVAQRHGATPAQIALAWVLRRPGVIAIPKASDEAHVALNRACLDFALTDADLKELDSAFPPPRRKQPLAML</sequence>
<dbReference type="CDD" id="cd19138">
    <property type="entry name" value="AKR_YeaE"/>
    <property type="match status" value="1"/>
</dbReference>
<evidence type="ECO:0000256" key="2">
    <source>
        <dbReference type="PIRSR" id="PIRSR000097-2"/>
    </source>
</evidence>
<dbReference type="Proteomes" id="UP000197596">
    <property type="component" value="Unassembled WGS sequence"/>
</dbReference>
<dbReference type="PRINTS" id="PR00069">
    <property type="entry name" value="ALDKETRDTASE"/>
</dbReference>
<accession>A0A246WKE4</accession>